<keyword evidence="2" id="KW-1185">Reference proteome</keyword>
<sequence length="215" mass="23963">MRTAAAARIAMLTDVEGDWQYVRNVLLQSSCLCLTSSGQDETLELRDDCKIEETTHLKGFGRPDVGARGQTHDVDNFLATEQKKEDGNGANDTIKAANSKTNRLKWILEHTLAAQGDFERRRTELMLRQDVDDVTDKNVVKSYVENVMEGGALREFLLHGSLAFVAHQTLFVHGGIIDGDKDASLSALGRVPDEPSKHFNSTQLRLKCLKMEFDV</sequence>
<protein>
    <submittedName>
        <fullName evidence="1">Uncharacterized protein</fullName>
    </submittedName>
</protein>
<organism evidence="1 2">
    <name type="scientific">Peronospora destructor</name>
    <dbReference type="NCBI Taxonomy" id="86335"/>
    <lineage>
        <taxon>Eukaryota</taxon>
        <taxon>Sar</taxon>
        <taxon>Stramenopiles</taxon>
        <taxon>Oomycota</taxon>
        <taxon>Peronosporomycetes</taxon>
        <taxon>Peronosporales</taxon>
        <taxon>Peronosporaceae</taxon>
        <taxon>Peronospora</taxon>
    </lineage>
</organism>
<dbReference type="EMBL" id="CANTFM010000604">
    <property type="protein sequence ID" value="CAI5726314.1"/>
    <property type="molecule type" value="Genomic_DNA"/>
</dbReference>
<dbReference type="AlphaFoldDB" id="A0AAV0TVC6"/>
<name>A0AAV0TVC6_9STRA</name>
<accession>A0AAV0TVC6</accession>
<comment type="caution">
    <text evidence="1">The sequence shown here is derived from an EMBL/GenBank/DDBJ whole genome shotgun (WGS) entry which is preliminary data.</text>
</comment>
<reference evidence="1" key="1">
    <citation type="submission" date="2022-12" db="EMBL/GenBank/DDBJ databases">
        <authorList>
            <person name="Webb A."/>
        </authorList>
    </citation>
    <scope>NUCLEOTIDE SEQUENCE</scope>
    <source>
        <strain evidence="1">Pd1</strain>
    </source>
</reference>
<evidence type="ECO:0000313" key="1">
    <source>
        <dbReference type="EMBL" id="CAI5726314.1"/>
    </source>
</evidence>
<dbReference type="Proteomes" id="UP001162029">
    <property type="component" value="Unassembled WGS sequence"/>
</dbReference>
<dbReference type="PANTHER" id="PTHR42254">
    <property type="entry name" value="METALLOPHOS DOMAIN-CONTAINING PROTEIN"/>
    <property type="match status" value="1"/>
</dbReference>
<proteinExistence type="predicted"/>
<evidence type="ECO:0000313" key="2">
    <source>
        <dbReference type="Proteomes" id="UP001162029"/>
    </source>
</evidence>
<dbReference type="PANTHER" id="PTHR42254:SF1">
    <property type="entry name" value="CALCINEURIN-LIKE PHOSPHOESTERASE DOMAIN-CONTAINING PROTEIN"/>
    <property type="match status" value="1"/>
</dbReference>
<gene>
    <name evidence="1" type="ORF">PDE001_LOCUS3552</name>
</gene>